<evidence type="ECO:0000256" key="11">
    <source>
        <dbReference type="ARBA" id="ARBA00049902"/>
    </source>
</evidence>
<evidence type="ECO:0000256" key="6">
    <source>
        <dbReference type="ARBA" id="ARBA00022676"/>
    </source>
</evidence>
<dbReference type="GO" id="GO:0008955">
    <property type="term" value="F:peptidoglycan glycosyltransferase activity"/>
    <property type="evidence" value="ECO:0007669"/>
    <property type="project" value="UniProtKB-EC"/>
</dbReference>
<keyword evidence="6" id="KW-0328">Glycosyltransferase</keyword>
<evidence type="ECO:0000256" key="5">
    <source>
        <dbReference type="ARBA" id="ARBA00022670"/>
    </source>
</evidence>
<evidence type="ECO:0000256" key="7">
    <source>
        <dbReference type="ARBA" id="ARBA00022679"/>
    </source>
</evidence>
<organism evidence="15 16">
    <name type="scientific">Nonlabens spongiae</name>
    <dbReference type="NCBI Taxonomy" id="331648"/>
    <lineage>
        <taxon>Bacteria</taxon>
        <taxon>Pseudomonadati</taxon>
        <taxon>Bacteroidota</taxon>
        <taxon>Flavobacteriia</taxon>
        <taxon>Flavobacteriales</taxon>
        <taxon>Flavobacteriaceae</taxon>
        <taxon>Nonlabens</taxon>
    </lineage>
</organism>
<keyword evidence="9" id="KW-0511">Multifunctional enzyme</keyword>
<dbReference type="InterPro" id="IPR001460">
    <property type="entry name" value="PCN-bd_Tpept"/>
</dbReference>
<dbReference type="Gene3D" id="3.40.710.10">
    <property type="entry name" value="DD-peptidase/beta-lactamase superfamily"/>
    <property type="match status" value="1"/>
</dbReference>
<comment type="catalytic activity">
    <reaction evidence="11">
        <text>[GlcNAc-(1-&gt;4)-Mur2Ac(oyl-L-Ala-gamma-D-Glu-L-Lys-D-Ala-D-Ala)](n)-di-trans,octa-cis-undecaprenyl diphosphate + beta-D-GlcNAc-(1-&gt;4)-Mur2Ac(oyl-L-Ala-gamma-D-Glu-L-Lys-D-Ala-D-Ala)-di-trans,octa-cis-undecaprenyl diphosphate = [GlcNAc-(1-&gt;4)-Mur2Ac(oyl-L-Ala-gamma-D-Glu-L-Lys-D-Ala-D-Ala)](n+1)-di-trans,octa-cis-undecaprenyl diphosphate + di-trans,octa-cis-undecaprenyl diphosphate + H(+)</text>
        <dbReference type="Rhea" id="RHEA:23708"/>
        <dbReference type="Rhea" id="RHEA-COMP:9602"/>
        <dbReference type="Rhea" id="RHEA-COMP:9603"/>
        <dbReference type="ChEBI" id="CHEBI:15378"/>
        <dbReference type="ChEBI" id="CHEBI:58405"/>
        <dbReference type="ChEBI" id="CHEBI:60033"/>
        <dbReference type="ChEBI" id="CHEBI:78435"/>
        <dbReference type="EC" id="2.4.99.28"/>
    </reaction>
</comment>
<dbReference type="AlphaFoldDB" id="A0A1W6MPA8"/>
<evidence type="ECO:0000256" key="4">
    <source>
        <dbReference type="ARBA" id="ARBA00022645"/>
    </source>
</evidence>
<evidence type="ECO:0000259" key="14">
    <source>
        <dbReference type="Pfam" id="PF06832"/>
    </source>
</evidence>
<keyword evidence="8" id="KW-0378">Hydrolase</keyword>
<dbReference type="OrthoDB" id="9766909at2"/>
<comment type="pathway">
    <text evidence="1">Cell wall biogenesis; peptidoglycan biosynthesis.</text>
</comment>
<sequence length="811" mass="91674">MRSSIFKHKFKILILLVLGIWYYSCLPEQLFDVTYSTVLESSDGQLLDAHIAADEQWRFPEVDSVPYRYKQCVLQYEDAHFYSHPGFNLISIFKALKQNIDAGRVVRGGSTITQQVIRLSRKRDRNYLEKIIELIWATRLELRHSKKEILELYASHAPYGGNVVGLEMASWRYFGRKPHDLSWAESAMLAVLPNAPGLIYPGQRSSILKEKRDQLLLKLNEEKIISDMEYELALLEEIPLKDYRVPQLAPHLLQRARNAYGTQKITSTLDYGLQQRLNTIAENHYHKLAQNGVYNLSILVLDVENASVAGYVGNAPTSAEHSKDVDITTAPRSTGSVLKPFLYASLLDEGLLLPDTFVKDIPTTIDGYKTENYDRTYRGAVPASIALARSLNVPAVRMLQDYGVEKFYGRLQDLHLPDINRGASTYGLSLIIGGAESSLWDLSGAYLHLARDLKNYTSQSSQYDQEEHQPVSYVSDDSAFTSTPLSDRAKAGVLTPLNDRRLDVSAETQRPKSTEKWSQEPNVFSAASIYHTFEAMKKVNRPEGEEIWHFFNPNRQIAWKTGTSFGNRDAWAIGVTPKYVIGVWAGNADGEGRADLTGIDSAAPILFDVFNGFPESSWFDKPYDDLIELEVCAASGHLAGLNCEETQIQYIPVKGERTPPCPYHQIIHLSEEGSYRVEASCYPVEKMQHKTHLVLPPAMSYYYAKSHASYERLPDYLENCSTVDEKMMRFINPTHNTTISITKDKDGNLNPAVFELAHRNREKKVFWYLDDAFIQTTSGIHELALIADPGRHLISAIDEDGNSAKVYVNFE</sequence>
<keyword evidence="4" id="KW-0121">Carboxypeptidase</keyword>
<evidence type="ECO:0000256" key="9">
    <source>
        <dbReference type="ARBA" id="ARBA00023268"/>
    </source>
</evidence>
<dbReference type="Pfam" id="PF06832">
    <property type="entry name" value="BiPBP_C"/>
    <property type="match status" value="1"/>
</dbReference>
<name>A0A1W6MPA8_9FLAO</name>
<dbReference type="PANTHER" id="PTHR32282">
    <property type="entry name" value="BINDING PROTEIN TRANSPEPTIDASE, PUTATIVE-RELATED"/>
    <property type="match status" value="1"/>
</dbReference>
<evidence type="ECO:0000256" key="10">
    <source>
        <dbReference type="ARBA" id="ARBA00044770"/>
    </source>
</evidence>
<accession>A0A1W6MPA8</accession>
<evidence type="ECO:0000259" key="12">
    <source>
        <dbReference type="Pfam" id="PF00905"/>
    </source>
</evidence>
<feature type="domain" description="Penicillin-binding C-terminal" evidence="14">
    <location>
        <begin position="719"/>
        <end position="808"/>
    </location>
</feature>
<keyword evidence="16" id="KW-1185">Reference proteome</keyword>
<comment type="similarity">
    <text evidence="2">In the C-terminal section; belongs to the transpeptidase family.</text>
</comment>
<dbReference type="InterPro" id="IPR001264">
    <property type="entry name" value="Glyco_trans_51"/>
</dbReference>
<dbReference type="InterPro" id="IPR009647">
    <property type="entry name" value="PBP_C"/>
</dbReference>
<dbReference type="EMBL" id="CP019344">
    <property type="protein sequence ID" value="ARN79440.1"/>
    <property type="molecule type" value="Genomic_DNA"/>
</dbReference>
<dbReference type="GO" id="GO:0004180">
    <property type="term" value="F:carboxypeptidase activity"/>
    <property type="evidence" value="ECO:0007669"/>
    <property type="project" value="UniProtKB-KW"/>
</dbReference>
<dbReference type="InterPro" id="IPR023346">
    <property type="entry name" value="Lysozyme-like_dom_sf"/>
</dbReference>
<gene>
    <name evidence="15" type="ORF">BST97_09805</name>
</gene>
<keyword evidence="7" id="KW-0808">Transferase</keyword>
<evidence type="ECO:0000256" key="1">
    <source>
        <dbReference type="ARBA" id="ARBA00004752"/>
    </source>
</evidence>
<dbReference type="STRING" id="331648.BST97_09805"/>
<dbReference type="SUPFAM" id="SSF53955">
    <property type="entry name" value="Lysozyme-like"/>
    <property type="match status" value="1"/>
</dbReference>
<dbReference type="Pfam" id="PF00905">
    <property type="entry name" value="Transpeptidase"/>
    <property type="match status" value="1"/>
</dbReference>
<proteinExistence type="inferred from homology"/>
<dbReference type="PANTHER" id="PTHR32282:SF15">
    <property type="entry name" value="PENICILLIN-BINDING PROTEIN 1C"/>
    <property type="match status" value="1"/>
</dbReference>
<feature type="domain" description="Penicillin-binding protein transpeptidase" evidence="12">
    <location>
        <begin position="297"/>
        <end position="416"/>
    </location>
</feature>
<dbReference type="Gene3D" id="1.10.3810.10">
    <property type="entry name" value="Biosynthetic peptidoglycan transglycosylase-like"/>
    <property type="match status" value="1"/>
</dbReference>
<evidence type="ECO:0000259" key="13">
    <source>
        <dbReference type="Pfam" id="PF00912"/>
    </source>
</evidence>
<dbReference type="InterPro" id="IPR011815">
    <property type="entry name" value="PBP_1c"/>
</dbReference>
<dbReference type="InterPro" id="IPR050396">
    <property type="entry name" value="Glycosyltr_51/Transpeptidase"/>
</dbReference>
<dbReference type="InterPro" id="IPR036950">
    <property type="entry name" value="PBP_transglycosylase"/>
</dbReference>
<dbReference type="Proteomes" id="UP000193431">
    <property type="component" value="Chromosome"/>
</dbReference>
<dbReference type="GO" id="GO:0008658">
    <property type="term" value="F:penicillin binding"/>
    <property type="evidence" value="ECO:0007669"/>
    <property type="project" value="InterPro"/>
</dbReference>
<evidence type="ECO:0000313" key="15">
    <source>
        <dbReference type="EMBL" id="ARN79440.1"/>
    </source>
</evidence>
<dbReference type="EC" id="2.4.99.28" evidence="10"/>
<dbReference type="SUPFAM" id="SSF56601">
    <property type="entry name" value="beta-lactamase/transpeptidase-like"/>
    <property type="match status" value="1"/>
</dbReference>
<dbReference type="GO" id="GO:0009252">
    <property type="term" value="P:peptidoglycan biosynthetic process"/>
    <property type="evidence" value="ECO:0007669"/>
    <property type="project" value="InterPro"/>
</dbReference>
<evidence type="ECO:0000256" key="2">
    <source>
        <dbReference type="ARBA" id="ARBA00007090"/>
    </source>
</evidence>
<evidence type="ECO:0000313" key="16">
    <source>
        <dbReference type="Proteomes" id="UP000193431"/>
    </source>
</evidence>
<dbReference type="GO" id="GO:0030288">
    <property type="term" value="C:outer membrane-bounded periplasmic space"/>
    <property type="evidence" value="ECO:0007669"/>
    <property type="project" value="TreeGrafter"/>
</dbReference>
<dbReference type="InterPro" id="IPR012338">
    <property type="entry name" value="Beta-lactam/transpept-like"/>
</dbReference>
<dbReference type="NCBIfam" id="TIGR02073">
    <property type="entry name" value="PBP_1c"/>
    <property type="match status" value="1"/>
</dbReference>
<dbReference type="GO" id="GO:0006508">
    <property type="term" value="P:proteolysis"/>
    <property type="evidence" value="ECO:0007669"/>
    <property type="project" value="UniProtKB-KW"/>
</dbReference>
<dbReference type="Pfam" id="PF00912">
    <property type="entry name" value="Transgly"/>
    <property type="match status" value="1"/>
</dbReference>
<comment type="similarity">
    <text evidence="3">In the N-terminal section; belongs to the glycosyltransferase 51 family.</text>
</comment>
<evidence type="ECO:0000256" key="3">
    <source>
        <dbReference type="ARBA" id="ARBA00007739"/>
    </source>
</evidence>
<keyword evidence="5" id="KW-0645">Protease</keyword>
<evidence type="ECO:0000256" key="8">
    <source>
        <dbReference type="ARBA" id="ARBA00022801"/>
    </source>
</evidence>
<feature type="domain" description="Glycosyl transferase family 51" evidence="13">
    <location>
        <begin position="53"/>
        <end position="217"/>
    </location>
</feature>
<reference evidence="15 16" key="1">
    <citation type="submission" date="2016-11" db="EMBL/GenBank/DDBJ databases">
        <title>Trade-off between light-utilization and light-protection in marine flavobacteria.</title>
        <authorList>
            <person name="Kumagai Y."/>
        </authorList>
    </citation>
    <scope>NUCLEOTIDE SEQUENCE [LARGE SCALE GENOMIC DNA]</scope>
    <source>
        <strain evidence="15 16">JCM 13191</strain>
    </source>
</reference>
<protein>
    <recommendedName>
        <fullName evidence="10">peptidoglycan glycosyltransferase</fullName>
        <ecNumber evidence="10">2.4.99.28</ecNumber>
    </recommendedName>
</protein>